<dbReference type="SMART" id="SM00729">
    <property type="entry name" value="Elp3"/>
    <property type="match status" value="1"/>
</dbReference>
<keyword evidence="2" id="KW-0004">4Fe-4S</keyword>
<evidence type="ECO:0000313" key="10">
    <source>
        <dbReference type="EMBL" id="HEC79529.1"/>
    </source>
</evidence>
<gene>
    <name evidence="10" type="ORF">ENI34_10405</name>
</gene>
<sequence>MQKIFNLGCKLNQYEGFCLLEKFGGVPDLVIVNTCCVTKEAEIKSLKKFRYALKKYPGAKIIATGCACRIHPEKFSGAFRVIDHIQREELIQGIYPEPDRGRFFLKIEDGCNEECTYCIVAKIRNRIKSKRYEDIKREIQWAVDRGYKEIVLVGANIGLYGKEVGDSLIGLLRFLSGLEHLPRIRLSSLEPKFIDKELISVLKSLPFCRHFHIPLQSADDEILSRMKRGYDVKYLGTVIDLITTNFDDVAVGADIIVGFPGEDDGRFDNTRRFIEENPFTHLHVFPYSPRPGTEAYGLGDPVVHKVKKERLWVLKNLIRQKNHIFRKRLLNRIFSIITEEKNGSVSGITDNYIRVKIAEKCGGNRLLNVKITEVTSDGTYGEVVSDSDIGG</sequence>
<accession>A0A9C9EP33</accession>
<evidence type="ECO:0000256" key="1">
    <source>
        <dbReference type="ARBA" id="ARBA00001966"/>
    </source>
</evidence>
<dbReference type="Gene3D" id="3.80.30.20">
    <property type="entry name" value="tm_1862 like domain"/>
    <property type="match status" value="1"/>
</dbReference>
<dbReference type="PANTHER" id="PTHR11918">
    <property type="entry name" value="RADICAL SAM PROTEINS"/>
    <property type="match status" value="1"/>
</dbReference>
<reference evidence="10" key="1">
    <citation type="journal article" date="2020" name="mSystems">
        <title>Genome- and Community-Level Interaction Insights into Carbon Utilization and Element Cycling Functions of Hydrothermarchaeota in Hydrothermal Sediment.</title>
        <authorList>
            <person name="Zhou Z."/>
            <person name="Liu Y."/>
            <person name="Xu W."/>
            <person name="Pan J."/>
            <person name="Luo Z.H."/>
            <person name="Li M."/>
        </authorList>
    </citation>
    <scope>NUCLEOTIDE SEQUENCE</scope>
    <source>
        <strain evidence="10">HyVt-388</strain>
    </source>
</reference>
<organism evidence="10 11">
    <name type="scientific">candidate division WOR-3 bacterium</name>
    <dbReference type="NCBI Taxonomy" id="2052148"/>
    <lineage>
        <taxon>Bacteria</taxon>
        <taxon>Bacteria division WOR-3</taxon>
    </lineage>
</organism>
<dbReference type="InterPro" id="IPR007197">
    <property type="entry name" value="rSAM"/>
</dbReference>
<dbReference type="SFLD" id="SFLDG01082">
    <property type="entry name" value="B12-binding_domain_containing"/>
    <property type="match status" value="1"/>
</dbReference>
<dbReference type="InterPro" id="IPR013848">
    <property type="entry name" value="Methylthiotransferase_N"/>
</dbReference>
<dbReference type="EC" id="2.8.4.-" evidence="10"/>
<evidence type="ECO:0000313" key="11">
    <source>
        <dbReference type="Proteomes" id="UP000885826"/>
    </source>
</evidence>
<dbReference type="GO" id="GO:0046872">
    <property type="term" value="F:metal ion binding"/>
    <property type="evidence" value="ECO:0007669"/>
    <property type="project" value="UniProtKB-KW"/>
</dbReference>
<dbReference type="InterPro" id="IPR006638">
    <property type="entry name" value="Elp3/MiaA/NifB-like_rSAM"/>
</dbReference>
<dbReference type="Gene3D" id="3.40.50.12160">
    <property type="entry name" value="Methylthiotransferase, N-terminal domain"/>
    <property type="match status" value="1"/>
</dbReference>
<keyword evidence="4" id="KW-0949">S-adenosyl-L-methionine</keyword>
<keyword evidence="7" id="KW-0411">Iron-sulfur</keyword>
<dbReference type="InterPro" id="IPR058240">
    <property type="entry name" value="rSAM_sf"/>
</dbReference>
<evidence type="ECO:0000259" key="8">
    <source>
        <dbReference type="PROSITE" id="PS51449"/>
    </source>
</evidence>
<evidence type="ECO:0000256" key="6">
    <source>
        <dbReference type="ARBA" id="ARBA00023004"/>
    </source>
</evidence>
<dbReference type="GO" id="GO:0035598">
    <property type="term" value="F:tRNA (N(6)-L-threonylcarbamoyladenosine(37)-C(2))-methylthiotransferase activity"/>
    <property type="evidence" value="ECO:0007669"/>
    <property type="project" value="TreeGrafter"/>
</dbReference>
<dbReference type="CDD" id="cd01335">
    <property type="entry name" value="Radical_SAM"/>
    <property type="match status" value="1"/>
</dbReference>
<protein>
    <submittedName>
        <fullName evidence="10">MiaB/RimO family radical SAM methylthiotransferase</fullName>
        <ecNumber evidence="10">2.8.4.-</ecNumber>
    </submittedName>
</protein>
<dbReference type="EMBL" id="DRIG01000107">
    <property type="protein sequence ID" value="HEC79529.1"/>
    <property type="molecule type" value="Genomic_DNA"/>
</dbReference>
<name>A0A9C9EP33_UNCW3</name>
<dbReference type="SFLD" id="SFLDS00029">
    <property type="entry name" value="Radical_SAM"/>
    <property type="match status" value="1"/>
</dbReference>
<feature type="domain" description="Radical SAM core" evidence="9">
    <location>
        <begin position="97"/>
        <end position="326"/>
    </location>
</feature>
<evidence type="ECO:0000256" key="2">
    <source>
        <dbReference type="ARBA" id="ARBA00022485"/>
    </source>
</evidence>
<feature type="domain" description="MTTase N-terminal" evidence="8">
    <location>
        <begin position="1"/>
        <end position="96"/>
    </location>
</feature>
<keyword evidence="6" id="KW-0408">Iron</keyword>
<dbReference type="Pfam" id="PF00919">
    <property type="entry name" value="UPF0004"/>
    <property type="match status" value="1"/>
</dbReference>
<keyword evidence="5" id="KW-0479">Metal-binding</keyword>
<dbReference type="GO" id="GO:0051539">
    <property type="term" value="F:4 iron, 4 sulfur cluster binding"/>
    <property type="evidence" value="ECO:0007669"/>
    <property type="project" value="UniProtKB-KW"/>
</dbReference>
<evidence type="ECO:0000256" key="7">
    <source>
        <dbReference type="ARBA" id="ARBA00023014"/>
    </source>
</evidence>
<dbReference type="Pfam" id="PF04055">
    <property type="entry name" value="Radical_SAM"/>
    <property type="match status" value="1"/>
</dbReference>
<proteinExistence type="predicted"/>
<dbReference type="Proteomes" id="UP000885826">
    <property type="component" value="Unassembled WGS sequence"/>
</dbReference>
<dbReference type="InterPro" id="IPR023404">
    <property type="entry name" value="rSAM_horseshoe"/>
</dbReference>
<dbReference type="PANTHER" id="PTHR11918:SF45">
    <property type="entry name" value="THREONYLCARBAMOYLADENOSINE TRNA METHYLTHIOTRANSFERASE"/>
    <property type="match status" value="1"/>
</dbReference>
<dbReference type="InterPro" id="IPR005839">
    <property type="entry name" value="Methylthiotransferase"/>
</dbReference>
<evidence type="ECO:0000256" key="3">
    <source>
        <dbReference type="ARBA" id="ARBA00022679"/>
    </source>
</evidence>
<evidence type="ECO:0000256" key="5">
    <source>
        <dbReference type="ARBA" id="ARBA00022723"/>
    </source>
</evidence>
<dbReference type="InterPro" id="IPR038135">
    <property type="entry name" value="Methylthiotransferase_N_sf"/>
</dbReference>
<comment type="caution">
    <text evidence="10">The sequence shown here is derived from an EMBL/GenBank/DDBJ whole genome shotgun (WGS) entry which is preliminary data.</text>
</comment>
<dbReference type="AlphaFoldDB" id="A0A9C9EP33"/>
<dbReference type="PROSITE" id="PS51449">
    <property type="entry name" value="MTTASE_N"/>
    <property type="match status" value="1"/>
</dbReference>
<dbReference type="PROSITE" id="PS51918">
    <property type="entry name" value="RADICAL_SAM"/>
    <property type="match status" value="1"/>
</dbReference>
<dbReference type="NCBIfam" id="TIGR00089">
    <property type="entry name" value="MiaB/RimO family radical SAM methylthiotransferase"/>
    <property type="match status" value="1"/>
</dbReference>
<dbReference type="SUPFAM" id="SSF102114">
    <property type="entry name" value="Radical SAM enzymes"/>
    <property type="match status" value="1"/>
</dbReference>
<evidence type="ECO:0000259" key="9">
    <source>
        <dbReference type="PROSITE" id="PS51918"/>
    </source>
</evidence>
<keyword evidence="3 10" id="KW-0808">Transferase</keyword>
<evidence type="ECO:0000256" key="4">
    <source>
        <dbReference type="ARBA" id="ARBA00022691"/>
    </source>
</evidence>
<comment type="cofactor">
    <cofactor evidence="1">
        <name>[4Fe-4S] cluster</name>
        <dbReference type="ChEBI" id="CHEBI:49883"/>
    </cofactor>
</comment>